<keyword evidence="4 9" id="KW-0119">Carbohydrate metabolism</keyword>
<dbReference type="PANTHER" id="PTHR39207">
    <property type="entry name" value="ALPHA-GLUCURONIDASE A"/>
    <property type="match status" value="1"/>
</dbReference>
<dbReference type="AlphaFoldDB" id="C6XQG6"/>
<comment type="catalytic activity">
    <reaction evidence="9">
        <text>Hydrolysis of (1-&gt;2)-alpha-D-(4-O-methyl)glucuronosyl links in the main chain of hardwood xylans.</text>
        <dbReference type="EC" id="3.2.1.131"/>
    </reaction>
</comment>
<evidence type="ECO:0000259" key="12">
    <source>
        <dbReference type="Pfam" id="PF07488"/>
    </source>
</evidence>
<dbReference type="Gene3D" id="3.30.379.10">
    <property type="entry name" value="Chitobiase/beta-hexosaminidase domain 2-like"/>
    <property type="match status" value="1"/>
</dbReference>
<dbReference type="GO" id="GO:0005576">
    <property type="term" value="C:extracellular region"/>
    <property type="evidence" value="ECO:0007669"/>
    <property type="project" value="InterPro"/>
</dbReference>
<dbReference type="GO" id="GO:0046559">
    <property type="term" value="F:alpha-glucuronidase activity"/>
    <property type="evidence" value="ECO:0007669"/>
    <property type="project" value="InterPro"/>
</dbReference>
<sequence>MNEFQFENKHVDAFEEKSQMKMIFGKLGKVFASSIVALGLVAVMPMRAQAEDGYELWLRHARMDPEAAAFPTGFMLDCETNSPTLNIISDELQSAFMAMTGSELVRHDKLEDGTLILSSTQCSGSLQSDLEAVESDEGYIIRSENGEEIGHTLIGAKTDIGLLYGVFDYLRQVASEADLTKLDITQAPAIDLRVLNHWDDLNGHVERGFSGESIWDWFRMPDYMSPRYTDYARANASVGINGTVLTNVNADATVLTPRYLEKVAALADVFRPYGIKVYLTARFSAPMELDGLETADPRNSDVQEWWKTKADEIYEYIPDFGGFLVKANSEGQPGPQDYDRDHAEGANMLADAVAPNGGVVMWRAFVYSAEEPDDRVKQAYDEFVPLDGKFRDNVLVQSKNGPLDFQPREPIHPLFGGMEKTPVMLELQLTKEYLGFSTHLAYLGPMWEEVLDTDTHVKKEDASVADIVDGKTFNHKLSGIAGVANIGRDRNWAGSIFDQANWYAFGRLAWNPKLSSSSIAEEWIDQTFDLSNAGEETVLSMMMGSREAVVDYMTPLGLTHLMGTGHHYGPGPWVDDLGRADWNPYYYHRATADEIGFDRTKTGSNALAQYAKPLRKKWSNLETVPDNLLLWFHRVGWDYEMKSGLTLWQEMVRHYDRGVDAVAKMQSDWLNLEGEIDAERYQQISDFLGIQHKEAKWWRDASLAYWMSINGLELPEGSAQPEHSLEYYKALSFPFAPGQTQ</sequence>
<organism evidence="13 14">
    <name type="scientific">Hirschia baltica (strain ATCC 49814 / DSM 5838 / IFAM 1418)</name>
    <dbReference type="NCBI Taxonomy" id="582402"/>
    <lineage>
        <taxon>Bacteria</taxon>
        <taxon>Pseudomonadati</taxon>
        <taxon>Pseudomonadota</taxon>
        <taxon>Alphaproteobacteria</taxon>
        <taxon>Hyphomonadales</taxon>
        <taxon>Hyphomonadaceae</taxon>
        <taxon>Hirschia</taxon>
    </lineage>
</organism>
<feature type="active site" description="Proton acceptor" evidence="8">
    <location>
        <position position="404"/>
    </location>
</feature>
<keyword evidence="5 7" id="KW-0326">Glycosidase</keyword>
<dbReference type="HOGENOM" id="CLU_007125_1_0_5"/>
<dbReference type="PANTHER" id="PTHR39207:SF1">
    <property type="entry name" value="ALPHA-GLUCURONIDASE A"/>
    <property type="match status" value="1"/>
</dbReference>
<evidence type="ECO:0000313" key="13">
    <source>
        <dbReference type="EMBL" id="ACT60465.1"/>
    </source>
</evidence>
<evidence type="ECO:0000259" key="11">
    <source>
        <dbReference type="Pfam" id="PF07477"/>
    </source>
</evidence>
<dbReference type="GO" id="GO:0033939">
    <property type="term" value="F:xylan alpha-1,2-glucuronosidase activity"/>
    <property type="evidence" value="ECO:0007669"/>
    <property type="project" value="UniProtKB-EC"/>
</dbReference>
<dbReference type="Pfam" id="PF07488">
    <property type="entry name" value="Glyco_hydro_67M"/>
    <property type="match status" value="1"/>
</dbReference>
<dbReference type="EC" id="3.2.1.131" evidence="9"/>
<feature type="active site" description="Proton acceptor" evidence="8">
    <location>
        <position position="432"/>
    </location>
</feature>
<evidence type="ECO:0000256" key="3">
    <source>
        <dbReference type="ARBA" id="ARBA00022801"/>
    </source>
</evidence>
<dbReference type="InterPro" id="IPR011395">
    <property type="entry name" value="Glyco_hydro_67_aGlcAse"/>
</dbReference>
<feature type="active site" description="Proton donor" evidence="8">
    <location>
        <position position="330"/>
    </location>
</feature>
<dbReference type="STRING" id="582402.Hbal_2792"/>
<name>C6XQG6_HIRBI</name>
<dbReference type="EMBL" id="CP001678">
    <property type="protein sequence ID" value="ACT60465.1"/>
    <property type="molecule type" value="Genomic_DNA"/>
</dbReference>
<dbReference type="InterPro" id="IPR017853">
    <property type="entry name" value="GH"/>
</dbReference>
<evidence type="ECO:0000256" key="2">
    <source>
        <dbReference type="ARBA" id="ARBA00022651"/>
    </source>
</evidence>
<dbReference type="InterPro" id="IPR029018">
    <property type="entry name" value="Hex-like_dom2"/>
</dbReference>
<evidence type="ECO:0000256" key="1">
    <source>
        <dbReference type="ARBA" id="ARBA00008833"/>
    </source>
</evidence>
<dbReference type="Gene3D" id="3.20.20.80">
    <property type="entry name" value="Glycosidases"/>
    <property type="match status" value="1"/>
</dbReference>
<dbReference type="InterPro" id="IPR011100">
    <property type="entry name" value="Glyco_hydro_67_cat"/>
</dbReference>
<evidence type="ECO:0000256" key="7">
    <source>
        <dbReference type="PIRNR" id="PIRNR029900"/>
    </source>
</evidence>
<dbReference type="CAZy" id="GH67">
    <property type="family name" value="Glycoside Hydrolase Family 67"/>
</dbReference>
<evidence type="ECO:0000256" key="5">
    <source>
        <dbReference type="ARBA" id="ARBA00023295"/>
    </source>
</evidence>
<keyword evidence="6 9" id="KW-0624">Polysaccharide degradation</keyword>
<keyword evidence="3 7" id="KW-0378">Hydrolase</keyword>
<comment type="similarity">
    <text evidence="1 7 9">Belongs to the glycosyl hydrolase 67 family.</text>
</comment>
<dbReference type="SUPFAM" id="SSF55545">
    <property type="entry name" value="beta-N-acetylhexosaminidase-like domain"/>
    <property type="match status" value="1"/>
</dbReference>
<feature type="domain" description="Glycosyl hydrolase family 67 catalytic" evidence="12">
    <location>
        <begin position="174"/>
        <end position="492"/>
    </location>
</feature>
<dbReference type="Pfam" id="PF03648">
    <property type="entry name" value="Glyco_hydro_67N"/>
    <property type="match status" value="1"/>
</dbReference>
<keyword evidence="14" id="KW-1185">Reference proteome</keyword>
<protein>
    <recommendedName>
        <fullName evidence="9">Xylan alpha-1,2-glucuronidase</fullName>
        <ecNumber evidence="9">3.2.1.131</ecNumber>
    </recommendedName>
</protein>
<feature type="domain" description="Glycosyl hydrolase family 67 C-terminal" evidence="11">
    <location>
        <begin position="494"/>
        <end position="717"/>
    </location>
</feature>
<dbReference type="InterPro" id="IPR037054">
    <property type="entry name" value="A-glucoronidase_C_sf"/>
</dbReference>
<dbReference type="Gene3D" id="3.90.1330.10">
    <property type="entry name" value="Alpha-glucuronidase, C-terminal domain"/>
    <property type="match status" value="1"/>
</dbReference>
<dbReference type="SUPFAM" id="SSF51445">
    <property type="entry name" value="(Trans)glycosidases"/>
    <property type="match status" value="1"/>
</dbReference>
<gene>
    <name evidence="13" type="ordered locus">Hbal_2792</name>
</gene>
<dbReference type="InterPro" id="IPR005154">
    <property type="entry name" value="Glyco_hydro_67_aGlcAse_N"/>
</dbReference>
<keyword evidence="2 7" id="KW-0858">Xylan degradation</keyword>
<dbReference type="GO" id="GO:0045493">
    <property type="term" value="P:xylan catabolic process"/>
    <property type="evidence" value="ECO:0007669"/>
    <property type="project" value="UniProtKB-KW"/>
</dbReference>
<dbReference type="eggNOG" id="COG3661">
    <property type="taxonomic scope" value="Bacteria"/>
</dbReference>
<feature type="domain" description="Alpha glucuronidase N-terminal" evidence="10">
    <location>
        <begin position="56"/>
        <end position="169"/>
    </location>
</feature>
<dbReference type="Pfam" id="PF07477">
    <property type="entry name" value="Glyco_hydro_67C"/>
    <property type="match status" value="1"/>
</dbReference>
<dbReference type="PIRSF" id="PIRSF029900">
    <property type="entry name" value="Alpha-glucuronds"/>
    <property type="match status" value="1"/>
</dbReference>
<dbReference type="InterPro" id="IPR011099">
    <property type="entry name" value="Glyco_hydro_67_C"/>
</dbReference>
<evidence type="ECO:0000256" key="6">
    <source>
        <dbReference type="ARBA" id="ARBA00023326"/>
    </source>
</evidence>
<evidence type="ECO:0000256" key="4">
    <source>
        <dbReference type="ARBA" id="ARBA00023277"/>
    </source>
</evidence>
<dbReference type="Proteomes" id="UP000002745">
    <property type="component" value="Chromosome"/>
</dbReference>
<comment type="subunit">
    <text evidence="9">Homodimer.</text>
</comment>
<evidence type="ECO:0000256" key="9">
    <source>
        <dbReference type="RuleBase" id="RU361198"/>
    </source>
</evidence>
<evidence type="ECO:0000259" key="10">
    <source>
        <dbReference type="Pfam" id="PF03648"/>
    </source>
</evidence>
<dbReference type="KEGG" id="hba:Hbal_2792"/>
<proteinExistence type="inferred from homology"/>
<evidence type="ECO:0000256" key="8">
    <source>
        <dbReference type="PIRSR" id="PIRSR029900-1"/>
    </source>
</evidence>
<reference evidence="14" key="1">
    <citation type="journal article" date="2011" name="J. Bacteriol.">
        <title>Genome sequences of eight morphologically diverse alphaproteobacteria.</title>
        <authorList>
            <consortium name="US DOE Joint Genome Institute"/>
            <person name="Brown P.J."/>
            <person name="Kysela D.T."/>
            <person name="Buechlein A."/>
            <person name="Hemmerich C."/>
            <person name="Brun Y.V."/>
        </authorList>
    </citation>
    <scope>NUCLEOTIDE SEQUENCE [LARGE SCALE GENOMIC DNA]</scope>
    <source>
        <strain evidence="14">ATCC 49814 / DSM 5838 / IFAM 1418</strain>
    </source>
</reference>
<evidence type="ECO:0000313" key="14">
    <source>
        <dbReference type="Proteomes" id="UP000002745"/>
    </source>
</evidence>
<accession>C6XQG6</accession>